<evidence type="ECO:0000313" key="1">
    <source>
        <dbReference type="EMBL" id="EEN79786.1"/>
    </source>
</evidence>
<reference evidence="1" key="1">
    <citation type="submission" date="2009-01" db="EMBL/GenBank/DDBJ databases">
        <authorList>
            <person name="Qin X."/>
            <person name="Bachman B."/>
            <person name="Battles P."/>
            <person name="Bell A."/>
            <person name="Bess C."/>
            <person name="Bickham C."/>
            <person name="Chaboub L."/>
            <person name="Chen D."/>
            <person name="Coyle M."/>
            <person name="Deiros D.R."/>
            <person name="Dinh H."/>
            <person name="Forbes L."/>
            <person name="Fowler G."/>
            <person name="Francisco L."/>
            <person name="Fu Q."/>
            <person name="Gubbala S."/>
            <person name="Hale W."/>
            <person name="Han Y."/>
            <person name="Hemphill L."/>
            <person name="Highlander S.K."/>
            <person name="Hirani K."/>
            <person name="Hogues M."/>
            <person name="Jackson L."/>
            <person name="Jakkamsetti A."/>
            <person name="Javaid M."/>
            <person name="Jiang H."/>
            <person name="Korchina V."/>
            <person name="Kovar C."/>
            <person name="Lara F."/>
            <person name="Lee S."/>
            <person name="Mata R."/>
            <person name="Mathew T."/>
            <person name="Moen C."/>
            <person name="Morales K."/>
            <person name="Munidasa M."/>
            <person name="Nazareth L."/>
            <person name="Ngo R."/>
            <person name="Nguyen L."/>
            <person name="Okwuonu G."/>
            <person name="Ongeri F."/>
            <person name="Patil S."/>
            <person name="Petrosino J."/>
            <person name="Pham C."/>
            <person name="Pham P."/>
            <person name="Pu L.-L."/>
            <person name="Puazo M."/>
            <person name="Raj R."/>
            <person name="Reid J."/>
            <person name="Rouhana J."/>
            <person name="Saada N."/>
            <person name="Shang Y."/>
            <person name="Simmons D."/>
            <person name="Thornton R."/>
            <person name="Warren J."/>
            <person name="Weissenberger G."/>
            <person name="Zhang J."/>
            <person name="Zhang L."/>
            <person name="Zhou C."/>
            <person name="Zhu D."/>
            <person name="Muzny D."/>
            <person name="Worley K."/>
            <person name="Gibbs R."/>
        </authorList>
    </citation>
    <scope>NUCLEOTIDE SEQUENCE [LARGE SCALE GENOMIC DNA]</scope>
    <source>
        <strain evidence="1">LMS2-1</strain>
    </source>
</reference>
<dbReference type="EMBL" id="ACIZ01000091">
    <property type="protein sequence ID" value="EEN79786.1"/>
    <property type="molecule type" value="Genomic_DNA"/>
</dbReference>
<comment type="caution">
    <text evidence="1">The sequence shown here is derived from an EMBL/GenBank/DDBJ whole genome shotgun (WGS) entry which is preliminary data.</text>
</comment>
<protein>
    <submittedName>
        <fullName evidence="1">Uncharacterized protein</fullName>
    </submittedName>
</protein>
<evidence type="ECO:0000313" key="2">
    <source>
        <dbReference type="Proteomes" id="UP000004525"/>
    </source>
</evidence>
<accession>C2JYV3</accession>
<dbReference type="HOGENOM" id="CLU_3291654_0_0_9"/>
<proteinExistence type="predicted"/>
<dbReference type="AlphaFoldDB" id="C2JYV3"/>
<name>C2JYV3_LACRM</name>
<keyword evidence="2" id="KW-1185">Reference proteome</keyword>
<dbReference type="Proteomes" id="UP000004525">
    <property type="component" value="Unassembled WGS sequence"/>
</dbReference>
<gene>
    <name evidence="1" type="ORF">HMPREF0539_2088</name>
</gene>
<sequence length="40" mass="4514">MGQKSIHQKRYSLNLLTSSHIKIADELAHLPNKKLTSQIA</sequence>
<organism evidence="1 2">
    <name type="scientific">Lacticaseibacillus rhamnosus (strain LMS2-1)</name>
    <dbReference type="NCBI Taxonomy" id="525361"/>
    <lineage>
        <taxon>Bacteria</taxon>
        <taxon>Bacillati</taxon>
        <taxon>Bacillota</taxon>
        <taxon>Bacilli</taxon>
        <taxon>Lactobacillales</taxon>
        <taxon>Lactobacillaceae</taxon>
        <taxon>Lacticaseibacillus</taxon>
    </lineage>
</organism>